<dbReference type="GO" id="GO:0004556">
    <property type="term" value="F:alpha-amylase activity"/>
    <property type="evidence" value="ECO:0007669"/>
    <property type="project" value="UniProtKB-UniRule"/>
</dbReference>
<dbReference type="FunFam" id="3.20.20.80:FF:000056">
    <property type="entry name" value="Pancreatic alpha-amylase"/>
    <property type="match status" value="1"/>
</dbReference>
<keyword evidence="11" id="KW-0326">Glycosidase</keyword>
<comment type="cofactor">
    <cofactor evidence="2">
        <name>Ca(2+)</name>
        <dbReference type="ChEBI" id="CHEBI:29108"/>
    </cofactor>
</comment>
<dbReference type="SMART" id="SM00642">
    <property type="entry name" value="Aamy"/>
    <property type="match status" value="1"/>
</dbReference>
<name>V9PAQ8_SINCU</name>
<feature type="signal peptide" evidence="13">
    <location>
        <begin position="1"/>
        <end position="19"/>
    </location>
</feature>
<evidence type="ECO:0000256" key="8">
    <source>
        <dbReference type="ARBA" id="ARBA00022837"/>
    </source>
</evidence>
<evidence type="ECO:0000256" key="6">
    <source>
        <dbReference type="ARBA" id="ARBA00022723"/>
    </source>
</evidence>
<comment type="cofactor">
    <cofactor evidence="3">
        <name>chloride</name>
        <dbReference type="ChEBI" id="CHEBI:17996"/>
    </cofactor>
</comment>
<dbReference type="InterPro" id="IPR013780">
    <property type="entry name" value="Glyco_hydro_b"/>
</dbReference>
<reference evidence="16" key="1">
    <citation type="journal article" date="2014" name="Genet. Mol. Res.">
        <title>Molecular characterization and expression pattern of an ?-amylase gene (HcAmy) from the freshwater pearl mussel, Hyriopsis cumingii.</title>
        <authorList>
            <person name="Ren G."/>
            <person name="Tang J.Y."/>
            <person name="Wang Y."/>
        </authorList>
    </citation>
    <scope>NUCLEOTIDE SEQUENCE</scope>
</reference>
<keyword evidence="7" id="KW-0378">Hydrolase</keyword>
<organism evidence="16">
    <name type="scientific">Sinohyriopsis cumingii</name>
    <name type="common">Triangle sail mussel</name>
    <name type="synonym">Hyriopsis cumingii</name>
    <dbReference type="NCBI Taxonomy" id="165450"/>
    <lineage>
        <taxon>Eukaryota</taxon>
        <taxon>Metazoa</taxon>
        <taxon>Spiralia</taxon>
        <taxon>Lophotrochozoa</taxon>
        <taxon>Mollusca</taxon>
        <taxon>Bivalvia</taxon>
        <taxon>Autobranchia</taxon>
        <taxon>Heteroconchia</taxon>
        <taxon>Palaeoheterodonta</taxon>
        <taxon>Unionida</taxon>
        <taxon>Unionoidea</taxon>
        <taxon>Unionidae</taxon>
        <taxon>Gonideinae</taxon>
        <taxon>Sinohyriopsis</taxon>
    </lineage>
</organism>
<dbReference type="InterPro" id="IPR031319">
    <property type="entry name" value="A-amylase_C"/>
</dbReference>
<keyword evidence="10" id="KW-0119">Carbohydrate metabolism</keyword>
<dbReference type="EC" id="3.2.1.1" evidence="5"/>
<dbReference type="GO" id="GO:0005975">
    <property type="term" value="P:carbohydrate metabolic process"/>
    <property type="evidence" value="ECO:0007669"/>
    <property type="project" value="InterPro"/>
</dbReference>
<dbReference type="InterPro" id="IPR006047">
    <property type="entry name" value="GH13_cat_dom"/>
</dbReference>
<dbReference type="PANTHER" id="PTHR43447">
    <property type="entry name" value="ALPHA-AMYLASE"/>
    <property type="match status" value="1"/>
</dbReference>
<keyword evidence="6" id="KW-0479">Metal-binding</keyword>
<protein>
    <recommendedName>
        <fullName evidence="5">alpha-amylase</fullName>
        <ecNumber evidence="5">3.2.1.1</ecNumber>
    </recommendedName>
</protein>
<evidence type="ECO:0000256" key="11">
    <source>
        <dbReference type="ARBA" id="ARBA00023295"/>
    </source>
</evidence>
<dbReference type="Gene3D" id="3.20.20.80">
    <property type="entry name" value="Glycosidases"/>
    <property type="match status" value="1"/>
</dbReference>
<comment type="similarity">
    <text evidence="4 12">Belongs to the glycosyl hydrolase 13 family.</text>
</comment>
<dbReference type="InterPro" id="IPR006048">
    <property type="entry name" value="A-amylase/branching_C"/>
</dbReference>
<dbReference type="SUPFAM" id="SSF51011">
    <property type="entry name" value="Glycosyl hydrolase domain"/>
    <property type="match status" value="1"/>
</dbReference>
<dbReference type="Gene3D" id="2.60.40.1180">
    <property type="entry name" value="Golgi alpha-mannosidase II"/>
    <property type="match status" value="1"/>
</dbReference>
<dbReference type="Pfam" id="PF02806">
    <property type="entry name" value="Alpha-amylase_C"/>
    <property type="match status" value="1"/>
</dbReference>
<evidence type="ECO:0000256" key="4">
    <source>
        <dbReference type="ARBA" id="ARBA00008061"/>
    </source>
</evidence>
<dbReference type="InterPro" id="IPR006046">
    <property type="entry name" value="Alpha_amylase"/>
</dbReference>
<dbReference type="GO" id="GO:0046872">
    <property type="term" value="F:metal ion binding"/>
    <property type="evidence" value="ECO:0007669"/>
    <property type="project" value="UniProtKB-KW"/>
</dbReference>
<evidence type="ECO:0000256" key="1">
    <source>
        <dbReference type="ARBA" id="ARBA00000548"/>
    </source>
</evidence>
<sequence length="523" mass="58385">MAAMFLLLGLVMTVFGVRAGTYSNPTCADGRHTITHLFEWKWSDIAQECERFLGPYGYCGVQVSPPNENRVVTSPNRPWWERYQPVSYKLETRSGNEQQFRDMVERCNKAHVRIFPDLVINHMTGSGGSGSGTGGSNWDGNSLSYPGVPYSNLDFNDGSKCHTGDLNIHNYNNAEEVRNCRLVSLVDLNLGKDYVRGKIADYMNHLIDIGVAGFRIDAAKHMWPGDLTALLGRVHNLNTNYFPSGTKPLIFQEVIDMGGEPIKMSEYFQSGRVTNFIYGIKLAQVFRKQNQAKFLKTWGEGWGMPNTNDVIVFIDNHDNQRGHGGGGGVLTHFEPKPYKMATEFMLAHPYGWTRVMSSYNWDRNFQDGEDKNNWIGPPHNEDMSIKDVTINSDMSCGDGWACEHRWRQIYNMVAFRNVVHGTGLTHWWDNGNYQIAFARGNKGFIVMNAEGSDLNSNLQTGLPQGTYCDVISGNYENGQCTGASIHVGGDGQAHFHISGGSEDPVIAIHIGAKVGSPKKLPHE</sequence>
<evidence type="ECO:0000259" key="15">
    <source>
        <dbReference type="SMART" id="SM00642"/>
    </source>
</evidence>
<evidence type="ECO:0000256" key="3">
    <source>
        <dbReference type="ARBA" id="ARBA00001923"/>
    </source>
</evidence>
<dbReference type="SMART" id="SM00632">
    <property type="entry name" value="Aamy_C"/>
    <property type="match status" value="1"/>
</dbReference>
<proteinExistence type="evidence at transcript level"/>
<evidence type="ECO:0000256" key="7">
    <source>
        <dbReference type="ARBA" id="ARBA00022801"/>
    </source>
</evidence>
<dbReference type="CDD" id="cd11317">
    <property type="entry name" value="AmyAc_bac_euk_AmyA"/>
    <property type="match status" value="1"/>
</dbReference>
<evidence type="ECO:0000256" key="2">
    <source>
        <dbReference type="ARBA" id="ARBA00001913"/>
    </source>
</evidence>
<evidence type="ECO:0000259" key="14">
    <source>
        <dbReference type="SMART" id="SM00632"/>
    </source>
</evidence>
<evidence type="ECO:0000256" key="9">
    <source>
        <dbReference type="ARBA" id="ARBA00023214"/>
    </source>
</evidence>
<accession>V9PAQ8</accession>
<keyword evidence="9" id="KW-0868">Chloride</keyword>
<feature type="domain" description="Alpha-amylase C-terminal" evidence="14">
    <location>
        <begin position="425"/>
        <end position="513"/>
    </location>
</feature>
<dbReference type="EMBL" id="KC342529">
    <property type="protein sequence ID" value="AGW45296.1"/>
    <property type="molecule type" value="mRNA"/>
</dbReference>
<dbReference type="SUPFAM" id="SSF51445">
    <property type="entry name" value="(Trans)glycosidases"/>
    <property type="match status" value="1"/>
</dbReference>
<evidence type="ECO:0000313" key="16">
    <source>
        <dbReference type="EMBL" id="AGW45296.1"/>
    </source>
</evidence>
<dbReference type="PRINTS" id="PR00110">
    <property type="entry name" value="ALPHAAMYLASE"/>
</dbReference>
<dbReference type="AlphaFoldDB" id="V9PAQ8"/>
<dbReference type="InterPro" id="IPR017853">
    <property type="entry name" value="GH"/>
</dbReference>
<feature type="domain" description="Glycosyl hydrolase family 13 catalytic" evidence="15">
    <location>
        <begin position="32"/>
        <end position="416"/>
    </location>
</feature>
<evidence type="ECO:0000256" key="12">
    <source>
        <dbReference type="RuleBase" id="RU003615"/>
    </source>
</evidence>
<evidence type="ECO:0000256" key="13">
    <source>
        <dbReference type="SAM" id="SignalP"/>
    </source>
</evidence>
<keyword evidence="13" id="KW-0732">Signal</keyword>
<evidence type="ECO:0000256" key="5">
    <source>
        <dbReference type="ARBA" id="ARBA00012595"/>
    </source>
</evidence>
<comment type="catalytic activity">
    <reaction evidence="1">
        <text>Endohydrolysis of (1-&gt;4)-alpha-D-glucosidic linkages in polysaccharides containing three or more (1-&gt;4)-alpha-linked D-glucose units.</text>
        <dbReference type="EC" id="3.2.1.1"/>
    </reaction>
</comment>
<evidence type="ECO:0000256" key="10">
    <source>
        <dbReference type="ARBA" id="ARBA00023277"/>
    </source>
</evidence>
<keyword evidence="8" id="KW-0106">Calcium</keyword>
<feature type="chain" id="PRO_5004780576" description="alpha-amylase" evidence="13">
    <location>
        <begin position="20"/>
        <end position="523"/>
    </location>
</feature>